<evidence type="ECO:0000313" key="3">
    <source>
        <dbReference type="Proteomes" id="UP000334990"/>
    </source>
</evidence>
<dbReference type="AlphaFoldDB" id="A0A5M3WA73"/>
<dbReference type="InterPro" id="IPR024344">
    <property type="entry name" value="MDMPI_metal-binding"/>
</dbReference>
<dbReference type="Gene3D" id="1.20.120.450">
    <property type="entry name" value="dinb family like domain"/>
    <property type="match status" value="1"/>
</dbReference>
<proteinExistence type="predicted"/>
<keyword evidence="3" id="KW-1185">Reference proteome</keyword>
<evidence type="ECO:0000313" key="2">
    <source>
        <dbReference type="EMBL" id="GES03951.1"/>
    </source>
</evidence>
<dbReference type="Pfam" id="PF11716">
    <property type="entry name" value="MDMPI_N"/>
    <property type="match status" value="1"/>
</dbReference>
<name>A0A5M3WA73_9ACTN</name>
<evidence type="ECO:0000259" key="1">
    <source>
        <dbReference type="Pfam" id="PF11716"/>
    </source>
</evidence>
<dbReference type="InterPro" id="IPR017517">
    <property type="entry name" value="Maleyloyr_isom"/>
</dbReference>
<reference evidence="2 3" key="1">
    <citation type="submission" date="2019-10" db="EMBL/GenBank/DDBJ databases">
        <title>Whole genome shotgun sequence of Acrocarpospora corrugata NBRC 13972.</title>
        <authorList>
            <person name="Ichikawa N."/>
            <person name="Kimura A."/>
            <person name="Kitahashi Y."/>
            <person name="Komaki H."/>
            <person name="Oguchi A."/>
        </authorList>
    </citation>
    <scope>NUCLEOTIDE SEQUENCE [LARGE SCALE GENOMIC DNA]</scope>
    <source>
        <strain evidence="2 3">NBRC 13972</strain>
    </source>
</reference>
<dbReference type="Proteomes" id="UP000334990">
    <property type="component" value="Unassembled WGS sequence"/>
</dbReference>
<comment type="caution">
    <text evidence="2">The sequence shown here is derived from an EMBL/GenBank/DDBJ whole genome shotgun (WGS) entry which is preliminary data.</text>
</comment>
<organism evidence="2 3">
    <name type="scientific">Acrocarpospora corrugata</name>
    <dbReference type="NCBI Taxonomy" id="35763"/>
    <lineage>
        <taxon>Bacteria</taxon>
        <taxon>Bacillati</taxon>
        <taxon>Actinomycetota</taxon>
        <taxon>Actinomycetes</taxon>
        <taxon>Streptosporangiales</taxon>
        <taxon>Streptosporangiaceae</taxon>
        <taxon>Acrocarpospora</taxon>
    </lineage>
</organism>
<dbReference type="GO" id="GO:0046872">
    <property type="term" value="F:metal ion binding"/>
    <property type="evidence" value="ECO:0007669"/>
    <property type="project" value="InterPro"/>
</dbReference>
<gene>
    <name evidence="2" type="ORF">Acor_60170</name>
</gene>
<feature type="domain" description="Mycothiol-dependent maleylpyruvate isomerase metal-binding" evidence="1">
    <location>
        <begin position="21"/>
        <end position="159"/>
    </location>
</feature>
<protein>
    <recommendedName>
        <fullName evidence="1">Mycothiol-dependent maleylpyruvate isomerase metal-binding domain-containing protein</fullName>
    </recommendedName>
</protein>
<accession>A0A5M3WA73</accession>
<dbReference type="SUPFAM" id="SSF109854">
    <property type="entry name" value="DinB/YfiT-like putative metalloenzymes"/>
    <property type="match status" value="1"/>
</dbReference>
<dbReference type="NCBIfam" id="TIGR03083">
    <property type="entry name" value="maleylpyruvate isomerase family mycothiol-dependent enzyme"/>
    <property type="match status" value="1"/>
</dbReference>
<dbReference type="InterPro" id="IPR034660">
    <property type="entry name" value="DinB/YfiT-like"/>
</dbReference>
<dbReference type="OrthoDB" id="154293at2"/>
<dbReference type="RefSeq" id="WP_155340067.1">
    <property type="nucleotide sequence ID" value="NZ_BAAABN010000016.1"/>
</dbReference>
<dbReference type="EMBL" id="BLAD01000074">
    <property type="protein sequence ID" value="GES03951.1"/>
    <property type="molecule type" value="Genomic_DNA"/>
</dbReference>
<sequence>MSEWDATSVEGKDTILRVVREEAGRFFALAEPEDAWEAPTACAGWHVRDVVAHIVDTTEGYFAAFDVARAGARPDDPYGLPAMGARVNEQAISFRNTTQKELLDRARADFEKMQGILTALSPEDWTGFLVVHPYMGPVPAYFYAAGQLMDFGVHSWDIREGTGRNHAMSGDAADLLVPFMLVLWQYTIKADADLTPFSVGLRIGGRNGGDFRIDIGAEGMAYAPGDITGLPAVIEFDAASMVLTTFGRGNFGTVRGDVDLANRFLNLFFRI</sequence>